<keyword evidence="1" id="KW-0677">Repeat</keyword>
<evidence type="ECO:0000256" key="3">
    <source>
        <dbReference type="SAM" id="MobiDB-lite"/>
    </source>
</evidence>
<evidence type="ECO:0000313" key="6">
    <source>
        <dbReference type="Proteomes" id="UP000799779"/>
    </source>
</evidence>
<feature type="domain" description="Nephrocystin 3-like N-terminal" evidence="4">
    <location>
        <begin position="4"/>
        <end position="53"/>
    </location>
</feature>
<dbReference type="EMBL" id="ML977666">
    <property type="protein sequence ID" value="KAF1994244.1"/>
    <property type="molecule type" value="Genomic_DNA"/>
</dbReference>
<feature type="repeat" description="ANK" evidence="2">
    <location>
        <begin position="398"/>
        <end position="430"/>
    </location>
</feature>
<dbReference type="Pfam" id="PF12796">
    <property type="entry name" value="Ank_2"/>
    <property type="match status" value="1"/>
</dbReference>
<evidence type="ECO:0000256" key="1">
    <source>
        <dbReference type="ARBA" id="ARBA00022737"/>
    </source>
</evidence>
<dbReference type="PANTHER" id="PTHR10039:SF15">
    <property type="entry name" value="NACHT DOMAIN-CONTAINING PROTEIN"/>
    <property type="match status" value="1"/>
</dbReference>
<dbReference type="Pfam" id="PF24883">
    <property type="entry name" value="NPHP3_N"/>
    <property type="match status" value="1"/>
</dbReference>
<reference evidence="5" key="1">
    <citation type="journal article" date="2020" name="Stud. Mycol.">
        <title>101 Dothideomycetes genomes: a test case for predicting lifestyles and emergence of pathogens.</title>
        <authorList>
            <person name="Haridas S."/>
            <person name="Albert R."/>
            <person name="Binder M."/>
            <person name="Bloem J."/>
            <person name="Labutti K."/>
            <person name="Salamov A."/>
            <person name="Andreopoulos B."/>
            <person name="Baker S."/>
            <person name="Barry K."/>
            <person name="Bills G."/>
            <person name="Bluhm B."/>
            <person name="Cannon C."/>
            <person name="Castanera R."/>
            <person name="Culley D."/>
            <person name="Daum C."/>
            <person name="Ezra D."/>
            <person name="Gonzalez J."/>
            <person name="Henrissat B."/>
            <person name="Kuo A."/>
            <person name="Liang C."/>
            <person name="Lipzen A."/>
            <person name="Lutzoni F."/>
            <person name="Magnuson J."/>
            <person name="Mondo S."/>
            <person name="Nolan M."/>
            <person name="Ohm R."/>
            <person name="Pangilinan J."/>
            <person name="Park H.-J."/>
            <person name="Ramirez L."/>
            <person name="Alfaro M."/>
            <person name="Sun H."/>
            <person name="Tritt A."/>
            <person name="Yoshinaga Y."/>
            <person name="Zwiers L.-H."/>
            <person name="Turgeon B."/>
            <person name="Goodwin S."/>
            <person name="Spatafora J."/>
            <person name="Crous P."/>
            <person name="Grigoriev I."/>
        </authorList>
    </citation>
    <scope>NUCLEOTIDE SEQUENCE</scope>
    <source>
        <strain evidence="5">CBS 123094</strain>
    </source>
</reference>
<dbReference type="Gene3D" id="1.25.40.20">
    <property type="entry name" value="Ankyrin repeat-containing domain"/>
    <property type="match status" value="1"/>
</dbReference>
<organism evidence="5 6">
    <name type="scientific">Amniculicola lignicola CBS 123094</name>
    <dbReference type="NCBI Taxonomy" id="1392246"/>
    <lineage>
        <taxon>Eukaryota</taxon>
        <taxon>Fungi</taxon>
        <taxon>Dikarya</taxon>
        <taxon>Ascomycota</taxon>
        <taxon>Pezizomycotina</taxon>
        <taxon>Dothideomycetes</taxon>
        <taxon>Pleosporomycetidae</taxon>
        <taxon>Pleosporales</taxon>
        <taxon>Amniculicolaceae</taxon>
        <taxon>Amniculicola</taxon>
    </lineage>
</organism>
<feature type="compositionally biased region" description="Acidic residues" evidence="3">
    <location>
        <begin position="354"/>
        <end position="374"/>
    </location>
</feature>
<dbReference type="InterPro" id="IPR002110">
    <property type="entry name" value="Ankyrin_rpt"/>
</dbReference>
<dbReference type="SMART" id="SM00248">
    <property type="entry name" value="ANK"/>
    <property type="match status" value="2"/>
</dbReference>
<gene>
    <name evidence="5" type="ORF">P154DRAFT_448089</name>
</gene>
<dbReference type="SUPFAM" id="SSF48403">
    <property type="entry name" value="Ankyrin repeat"/>
    <property type="match status" value="1"/>
</dbReference>
<dbReference type="Proteomes" id="UP000799779">
    <property type="component" value="Unassembled WGS sequence"/>
</dbReference>
<dbReference type="InterPro" id="IPR056884">
    <property type="entry name" value="NPHP3-like_N"/>
</dbReference>
<dbReference type="PANTHER" id="PTHR10039">
    <property type="entry name" value="AMELOGENIN"/>
    <property type="match status" value="1"/>
</dbReference>
<keyword evidence="6" id="KW-1185">Reference proteome</keyword>
<dbReference type="InterPro" id="IPR036770">
    <property type="entry name" value="Ankyrin_rpt-contain_sf"/>
</dbReference>
<feature type="region of interest" description="Disordered" evidence="3">
    <location>
        <begin position="352"/>
        <end position="393"/>
    </location>
</feature>
<proteinExistence type="predicted"/>
<evidence type="ECO:0000313" key="5">
    <source>
        <dbReference type="EMBL" id="KAF1994244.1"/>
    </source>
</evidence>
<feature type="repeat" description="ANK" evidence="2">
    <location>
        <begin position="431"/>
        <end position="463"/>
    </location>
</feature>
<sequence>MLIELASQQPIYIIIDALDECPPKDRKRLIRLLKPKVGEGVDWCPISILITSRLLDEFQELSTDFHRINITANARDIRMFVDYHFKTQTHLRRFAMQDRDFADDVKAQVIQRCNGIARQVLRELPSGLDGTYKLALDRIGQQSKKKQKLAWDTLAWITHSKRQLRVVELQHALACVPGTQDFDPERIIHEDDIRDVCGGLVVFSQGFVSLVHYTTSTYFELRKADLFPAFHATIAKTCVSYLGLKVLEQPDDEDKGMSYADDLYDDPADAKTLDLHRHFNIAPPQRPKILTYRTKCQEFPFFLYSIHSLGHHLRAISSEECPEDLCDAVCSLLRSRPKRNFLCRKGVLDRSSLESEDNQEPADNDSDSDTDDDENSARDSSSADTVTTLTDASSLPKPEITPLHLAAYLGWGPLIEVLANADLDINALDIYGQTPIAIATQEGHFDALEALLKRGATVNLNRNQGHAIILHAAQNNQQRIVHDMIVQALLPFKDP</sequence>
<dbReference type="PROSITE" id="PS50297">
    <property type="entry name" value="ANK_REP_REGION"/>
    <property type="match status" value="1"/>
</dbReference>
<feature type="non-terminal residue" evidence="5">
    <location>
        <position position="495"/>
    </location>
</feature>
<protein>
    <submittedName>
        <fullName evidence="5">Ankyrin</fullName>
    </submittedName>
</protein>
<name>A0A6A5VZ05_9PLEO</name>
<evidence type="ECO:0000259" key="4">
    <source>
        <dbReference type="Pfam" id="PF24883"/>
    </source>
</evidence>
<feature type="compositionally biased region" description="Polar residues" evidence="3">
    <location>
        <begin position="382"/>
        <end position="393"/>
    </location>
</feature>
<keyword evidence="2" id="KW-0040">ANK repeat</keyword>
<evidence type="ECO:0000256" key="2">
    <source>
        <dbReference type="PROSITE-ProRule" id="PRU00023"/>
    </source>
</evidence>
<dbReference type="AlphaFoldDB" id="A0A6A5VZ05"/>
<dbReference type="OrthoDB" id="3792703at2759"/>
<accession>A0A6A5VZ05</accession>
<dbReference type="PROSITE" id="PS50088">
    <property type="entry name" value="ANK_REPEAT"/>
    <property type="match status" value="2"/>
</dbReference>